<dbReference type="Proteomes" id="UP001595908">
    <property type="component" value="Unassembled WGS sequence"/>
</dbReference>
<accession>A0ABV9VL64</accession>
<dbReference type="EMBL" id="JBHSJE010000020">
    <property type="protein sequence ID" value="MFC4983599.1"/>
    <property type="molecule type" value="Genomic_DNA"/>
</dbReference>
<proteinExistence type="predicted"/>
<keyword evidence="3" id="KW-1185">Reference proteome</keyword>
<evidence type="ECO:0000313" key="3">
    <source>
        <dbReference type="Proteomes" id="UP001595908"/>
    </source>
</evidence>
<organism evidence="2 3">
    <name type="scientific">Streptomyces atroolivaceus</name>
    <dbReference type="NCBI Taxonomy" id="66869"/>
    <lineage>
        <taxon>Bacteria</taxon>
        <taxon>Bacillati</taxon>
        <taxon>Actinomycetota</taxon>
        <taxon>Actinomycetes</taxon>
        <taxon>Kitasatosporales</taxon>
        <taxon>Streptomycetaceae</taxon>
        <taxon>Streptomyces</taxon>
    </lineage>
</organism>
<evidence type="ECO:0000313" key="2">
    <source>
        <dbReference type="EMBL" id="MFC4983599.1"/>
    </source>
</evidence>
<dbReference type="GeneID" id="96256718"/>
<gene>
    <name evidence="2" type="ORF">ACFPL4_35630</name>
</gene>
<protein>
    <submittedName>
        <fullName evidence="2">Uncharacterized protein</fullName>
    </submittedName>
</protein>
<feature type="region of interest" description="Disordered" evidence="1">
    <location>
        <begin position="1"/>
        <end position="46"/>
    </location>
</feature>
<reference evidence="3" key="1">
    <citation type="journal article" date="2019" name="Int. J. Syst. Evol. Microbiol.">
        <title>The Global Catalogue of Microorganisms (GCM) 10K type strain sequencing project: providing services to taxonomists for standard genome sequencing and annotation.</title>
        <authorList>
            <consortium name="The Broad Institute Genomics Platform"/>
            <consortium name="The Broad Institute Genome Sequencing Center for Infectious Disease"/>
            <person name="Wu L."/>
            <person name="Ma J."/>
        </authorList>
    </citation>
    <scope>NUCLEOTIDE SEQUENCE [LARGE SCALE GENOMIC DNA]</scope>
    <source>
        <strain evidence="3">ICMP 257</strain>
    </source>
</reference>
<name>A0ABV9VL64_STRAZ</name>
<comment type="caution">
    <text evidence="2">The sequence shown here is derived from an EMBL/GenBank/DDBJ whole genome shotgun (WGS) entry which is preliminary data.</text>
</comment>
<sequence>MERPDRTPPEHPLHRPPPHPRRRARHRDRRRPSAVTAARNEVSTTDASLLPTALRILGALRTGPAPVPATAGAVVDCAPAAIGYVDDFDLPPLTDPDFTDHIRTLIATDTTPTRIRNRLQPRPKASKPLTATARHRTWAWG</sequence>
<evidence type="ECO:0000256" key="1">
    <source>
        <dbReference type="SAM" id="MobiDB-lite"/>
    </source>
</evidence>
<dbReference type="RefSeq" id="WP_167748694.1">
    <property type="nucleotide sequence ID" value="NZ_JBHSJE010000020.1"/>
</dbReference>
<feature type="compositionally biased region" description="Basic and acidic residues" evidence="1">
    <location>
        <begin position="1"/>
        <end position="13"/>
    </location>
</feature>
<feature type="compositionally biased region" description="Basic residues" evidence="1">
    <location>
        <begin position="14"/>
        <end position="32"/>
    </location>
</feature>